<proteinExistence type="predicted"/>
<sequence>MRRLVVTALLSVLAVAAVPSGASAATFGISDQQASTFINPLYKPLKLKIARYVAPYDVVFDATQAQRFNAWYRAAIVARQRMLVSFEHSRTAGKEQTLPTKAQFKIAMKAFKQAFPRVKEINTWNEVNRCQTGGRTEGQPKGICKGLKGARLLNTYYGVTRSVFKGSKIIPLNVLDERNPAPAIKYVKLFKRIAKPRPKIWAIHNYSDTNRLSQSRTKRIIKTIGKGDIWLLETGGQLKLGRSTPGEAKAAKALKCMFKIAKNKRIKRAYIYQFNGAAPDADFDAGLIGFDGVTKRAGYEVVRKRTSKGGC</sequence>
<organism evidence="2">
    <name type="scientific">uncultured Solirubrobacteraceae bacterium</name>
    <dbReference type="NCBI Taxonomy" id="1162706"/>
    <lineage>
        <taxon>Bacteria</taxon>
        <taxon>Bacillati</taxon>
        <taxon>Actinomycetota</taxon>
        <taxon>Thermoleophilia</taxon>
        <taxon>Solirubrobacterales</taxon>
        <taxon>Solirubrobacteraceae</taxon>
        <taxon>environmental samples</taxon>
    </lineage>
</organism>
<evidence type="ECO:0000256" key="1">
    <source>
        <dbReference type="SAM" id="SignalP"/>
    </source>
</evidence>
<dbReference type="AlphaFoldDB" id="A0A6J4S9I6"/>
<gene>
    <name evidence="2" type="ORF">AVDCRST_MAG53-1660</name>
</gene>
<name>A0A6J4S9I6_9ACTN</name>
<evidence type="ECO:0000313" key="2">
    <source>
        <dbReference type="EMBL" id="CAA9493406.1"/>
    </source>
</evidence>
<keyword evidence="1" id="KW-0732">Signal</keyword>
<feature type="chain" id="PRO_5026986630" description="Asl1-like glycosyl hydrolase catalytic domain-containing protein" evidence="1">
    <location>
        <begin position="25"/>
        <end position="311"/>
    </location>
</feature>
<protein>
    <recommendedName>
        <fullName evidence="3">Asl1-like glycosyl hydrolase catalytic domain-containing protein</fullName>
    </recommendedName>
</protein>
<dbReference type="InterPro" id="IPR017853">
    <property type="entry name" value="GH"/>
</dbReference>
<accession>A0A6J4S9I6</accession>
<feature type="signal peptide" evidence="1">
    <location>
        <begin position="1"/>
        <end position="24"/>
    </location>
</feature>
<evidence type="ECO:0008006" key="3">
    <source>
        <dbReference type="Google" id="ProtNLM"/>
    </source>
</evidence>
<dbReference type="EMBL" id="CADCVR010000049">
    <property type="protein sequence ID" value="CAA9493406.1"/>
    <property type="molecule type" value="Genomic_DNA"/>
</dbReference>
<reference evidence="2" key="1">
    <citation type="submission" date="2020-02" db="EMBL/GenBank/DDBJ databases">
        <authorList>
            <person name="Meier V. D."/>
        </authorList>
    </citation>
    <scope>NUCLEOTIDE SEQUENCE</scope>
    <source>
        <strain evidence="2">AVDCRST_MAG53</strain>
    </source>
</reference>
<dbReference type="SUPFAM" id="SSF51445">
    <property type="entry name" value="(Trans)glycosidases"/>
    <property type="match status" value="1"/>
</dbReference>